<comment type="caution">
    <text evidence="2">The sequence shown here is derived from an EMBL/GenBank/DDBJ whole genome shotgun (WGS) entry which is preliminary data.</text>
</comment>
<organism evidence="2 3">
    <name type="scientific">Streptomyces varsoviensis</name>
    <dbReference type="NCBI Taxonomy" id="67373"/>
    <lineage>
        <taxon>Bacteria</taxon>
        <taxon>Bacillati</taxon>
        <taxon>Actinomycetota</taxon>
        <taxon>Actinomycetes</taxon>
        <taxon>Kitasatosporales</taxon>
        <taxon>Streptomycetaceae</taxon>
        <taxon>Streptomyces</taxon>
    </lineage>
</organism>
<gene>
    <name evidence="2" type="ORF">ADK38_15280</name>
</gene>
<feature type="region of interest" description="Disordered" evidence="1">
    <location>
        <begin position="1"/>
        <end position="23"/>
    </location>
</feature>
<keyword evidence="3" id="KW-1185">Reference proteome</keyword>
<reference evidence="2 3" key="1">
    <citation type="submission" date="2015-07" db="EMBL/GenBank/DDBJ databases">
        <authorList>
            <person name="Ju K.-S."/>
            <person name="Doroghazi J.R."/>
            <person name="Metcalf W.W."/>
        </authorList>
    </citation>
    <scope>NUCLEOTIDE SEQUENCE [LARGE SCALE GENOMIC DNA]</scope>
    <source>
        <strain evidence="2 3">NRRL B-3589</strain>
    </source>
</reference>
<dbReference type="RefSeq" id="WP_063764082.1">
    <property type="nucleotide sequence ID" value="NZ_JBIRHZ010000016.1"/>
</dbReference>
<protein>
    <submittedName>
        <fullName evidence="2">Uncharacterized protein</fullName>
    </submittedName>
</protein>
<dbReference type="Proteomes" id="UP000037020">
    <property type="component" value="Unassembled WGS sequence"/>
</dbReference>
<evidence type="ECO:0000256" key="1">
    <source>
        <dbReference type="SAM" id="MobiDB-lite"/>
    </source>
</evidence>
<evidence type="ECO:0000313" key="2">
    <source>
        <dbReference type="EMBL" id="KOG89259.1"/>
    </source>
</evidence>
<evidence type="ECO:0000313" key="3">
    <source>
        <dbReference type="Proteomes" id="UP000037020"/>
    </source>
</evidence>
<sequence length="139" mass="15820">MPRSRPGHVRADTTGRPATQHAGPVIDGLSARALSEVAGLERTRNYLYPGDVGRAVALWKEFVHRPERELWRDYDRHWHDDDWLRLEWACCGSPLEARQLLDTVARAMSHDGARELRKIISRLDAFWTPPALLDVADGT</sequence>
<accession>A0ABR5J7E3</accession>
<name>A0ABR5J7E3_9ACTN</name>
<dbReference type="EMBL" id="LGUT01001282">
    <property type="protein sequence ID" value="KOG89259.1"/>
    <property type="molecule type" value="Genomic_DNA"/>
</dbReference>
<proteinExistence type="predicted"/>